<dbReference type="GO" id="GO:0003677">
    <property type="term" value="F:DNA binding"/>
    <property type="evidence" value="ECO:0007669"/>
    <property type="project" value="UniProtKB-KW"/>
</dbReference>
<evidence type="ECO:0000313" key="2">
    <source>
        <dbReference type="EMBL" id="HEC67255.1"/>
    </source>
</evidence>
<dbReference type="InterPro" id="IPR037914">
    <property type="entry name" value="SpoVT-AbrB_sf"/>
</dbReference>
<dbReference type="EMBL" id="DRIH01000010">
    <property type="protein sequence ID" value="HEC67255.1"/>
    <property type="molecule type" value="Genomic_DNA"/>
</dbReference>
<dbReference type="Proteomes" id="UP000885738">
    <property type="component" value="Unassembled WGS sequence"/>
</dbReference>
<name>A0A7C2A7K3_DESA2</name>
<sequence>MKTSVTKRGQTVIPASIRKKYKINEGTILQWIDTEEVIKVIPIPKNAISSLRGIAKGEKLLEKLLKERALDERRE</sequence>
<dbReference type="Pfam" id="PF04014">
    <property type="entry name" value="MazE_antitoxin"/>
    <property type="match status" value="1"/>
</dbReference>
<keyword evidence="2" id="KW-0238">DNA-binding</keyword>
<dbReference type="NCBIfam" id="TIGR01439">
    <property type="entry name" value="lp_hng_hel_AbrB"/>
    <property type="match status" value="1"/>
</dbReference>
<feature type="domain" description="SpoVT-AbrB" evidence="1">
    <location>
        <begin position="3"/>
        <end position="48"/>
    </location>
</feature>
<reference evidence="2" key="1">
    <citation type="journal article" date="2020" name="mSystems">
        <title>Genome- and Community-Level Interaction Insights into Carbon Utilization and Element Cycling Functions of Hydrothermarchaeota in Hydrothermal Sediment.</title>
        <authorList>
            <person name="Zhou Z."/>
            <person name="Liu Y."/>
            <person name="Xu W."/>
            <person name="Pan J."/>
            <person name="Luo Z.H."/>
            <person name="Li M."/>
        </authorList>
    </citation>
    <scope>NUCLEOTIDE SEQUENCE [LARGE SCALE GENOMIC DNA]</scope>
    <source>
        <strain evidence="2">HyVt-389</strain>
    </source>
</reference>
<evidence type="ECO:0000259" key="1">
    <source>
        <dbReference type="SMART" id="SM00966"/>
    </source>
</evidence>
<dbReference type="SUPFAM" id="SSF89447">
    <property type="entry name" value="AbrB/MazE/MraZ-like"/>
    <property type="match status" value="1"/>
</dbReference>
<gene>
    <name evidence="2" type="ORF">ENI35_00315</name>
</gene>
<accession>A0A7C2A7K3</accession>
<dbReference type="AlphaFoldDB" id="A0A7C2A7K3"/>
<comment type="caution">
    <text evidence="2">The sequence shown here is derived from an EMBL/GenBank/DDBJ whole genome shotgun (WGS) entry which is preliminary data.</text>
</comment>
<dbReference type="Gene3D" id="2.10.260.10">
    <property type="match status" value="1"/>
</dbReference>
<protein>
    <submittedName>
        <fullName evidence="2">AbrB/MazE/SpoVT family DNA-binding domain-containing protein</fullName>
    </submittedName>
</protein>
<proteinExistence type="predicted"/>
<organism evidence="2">
    <name type="scientific">Desulfofervidus auxilii</name>
    <dbReference type="NCBI Taxonomy" id="1621989"/>
    <lineage>
        <taxon>Bacteria</taxon>
        <taxon>Pseudomonadati</taxon>
        <taxon>Thermodesulfobacteriota</taxon>
        <taxon>Candidatus Desulfofervidia</taxon>
        <taxon>Candidatus Desulfofervidales</taxon>
        <taxon>Candidatus Desulfofervidaceae</taxon>
        <taxon>Candidatus Desulfofervidus</taxon>
    </lineage>
</organism>
<dbReference type="SMART" id="SM00966">
    <property type="entry name" value="SpoVT_AbrB"/>
    <property type="match status" value="1"/>
</dbReference>
<dbReference type="InterPro" id="IPR007159">
    <property type="entry name" value="SpoVT-AbrB_dom"/>
</dbReference>